<accession>A0A480A1V5</accession>
<evidence type="ECO:0000256" key="1">
    <source>
        <dbReference type="ARBA" id="ARBA00022505"/>
    </source>
</evidence>
<keyword evidence="2" id="KW-0560">Oxidoreductase</keyword>
<dbReference type="InterPro" id="IPR000674">
    <property type="entry name" value="Ald_Oxase/Xan_DH_a/b"/>
</dbReference>
<dbReference type="Gene3D" id="3.30.365.10">
    <property type="entry name" value="Aldehyde oxidase/xanthine dehydrogenase, molybdopterin binding domain"/>
    <property type="match status" value="4"/>
</dbReference>
<keyword evidence="1" id="KW-0500">Molybdenum</keyword>
<dbReference type="Pfam" id="PF02738">
    <property type="entry name" value="MoCoBD_1"/>
    <property type="match status" value="1"/>
</dbReference>
<dbReference type="InterPro" id="IPR016208">
    <property type="entry name" value="Ald_Oxase/xanthine_DH-like"/>
</dbReference>
<evidence type="ECO:0000313" key="5">
    <source>
        <dbReference type="Proteomes" id="UP000300142"/>
    </source>
</evidence>
<dbReference type="RefSeq" id="WP_137667656.1">
    <property type="nucleotide sequence ID" value="NZ_BJCE01000079.1"/>
</dbReference>
<dbReference type="InterPro" id="IPR008274">
    <property type="entry name" value="AldOxase/xan_DH_MoCoBD1"/>
</dbReference>
<dbReference type="SMART" id="SM01008">
    <property type="entry name" value="Ald_Xan_dh_C"/>
    <property type="match status" value="1"/>
</dbReference>
<dbReference type="InterPro" id="IPR036856">
    <property type="entry name" value="Ald_Oxase/Xan_DH_a/b_sf"/>
</dbReference>
<gene>
    <name evidence="4" type="ORF">SR1949_25890</name>
</gene>
<feature type="domain" description="Aldehyde oxidase/xanthine dehydrogenase a/b hammerhead" evidence="3">
    <location>
        <begin position="19"/>
        <end position="132"/>
    </location>
</feature>
<dbReference type="AlphaFoldDB" id="A0A480A1V5"/>
<dbReference type="SUPFAM" id="SSF56003">
    <property type="entry name" value="Molybdenum cofactor-binding domain"/>
    <property type="match status" value="1"/>
</dbReference>
<protein>
    <submittedName>
        <fullName evidence="4">Putative carbon monoxide dehydrogenase molybdoprotein</fullName>
    </submittedName>
</protein>
<sequence>MNKVIGTGINRKDGLAKVTGAATYAAEHQIPNLVHGYLVTASIAKGRIKNIDIQAAAKAKGVIAVFTHKNAPQISKPSNNFINSKIYEARLPLADEQIHYAGQIIGLVVADTFERARDAAHLVKVEYIKDTPSLDPEKVSLKNAPSMFGGEMKLEKGSFATSNSTDAMTGAAAKITATYKTSTELHAPMEPHAIIAQWQNSSSLTIYEPTQWVGGSQRTYSELFGLAPEQVRIITPFLGGGFGSKAFPWPHGILCAAAARKLQRPLKVVLSRRQMTANAGHRSQTEQTVSLAANADGSLQGIEHTAKSFTSTVDVFTEPCTNITPVMYATPNLRTQQLLGVLNVGTPTFMRAPGETPGMYALESAMDELAWELGIDPVELRLRNETKEHQSRGLPFSAKHFAECLRVGAEKFGWQNRPKKVRSLNRDGKLIGWGMAAATFPGLQSTATVKVRLLADGTAHVLTSGNDMGTGAYTIVAGTAAEFLGLPVEKVKVELGDSLFPNGGIAGGSQMTANLIPAVMTACEEVLKTAQAKNAQEAFASLRQSQRAAFEATGTSAGSEAANKWAFQSWGAHFCEVSVDEEIGRLQVTRWVSVMNIGQVMNAKTAASQIRGGVIMGIGHALMEECLFDPNIGYPVVYDLATYHYPTHADIPRIDVTFVGEPDLNFNRAGVRGVGEIGITGVAAAITNAVFHATGKRLRELPITPDKLV</sequence>
<proteinExistence type="predicted"/>
<dbReference type="GO" id="GO:0005506">
    <property type="term" value="F:iron ion binding"/>
    <property type="evidence" value="ECO:0007669"/>
    <property type="project" value="InterPro"/>
</dbReference>
<dbReference type="SUPFAM" id="SSF54665">
    <property type="entry name" value="CO dehydrogenase molybdoprotein N-domain-like"/>
    <property type="match status" value="1"/>
</dbReference>
<dbReference type="Proteomes" id="UP000300142">
    <property type="component" value="Unassembled WGS sequence"/>
</dbReference>
<dbReference type="InterPro" id="IPR037165">
    <property type="entry name" value="AldOxase/xan_DH_Mopterin-bd_sf"/>
</dbReference>
<dbReference type="GO" id="GO:0016491">
    <property type="term" value="F:oxidoreductase activity"/>
    <property type="evidence" value="ECO:0007669"/>
    <property type="project" value="UniProtKB-KW"/>
</dbReference>
<name>A0A480A1V5_9CYAN</name>
<organism evidence="4 5">
    <name type="scientific">Sphaerospermopsis reniformis</name>
    <dbReference type="NCBI Taxonomy" id="531300"/>
    <lineage>
        <taxon>Bacteria</taxon>
        <taxon>Bacillati</taxon>
        <taxon>Cyanobacteriota</taxon>
        <taxon>Cyanophyceae</taxon>
        <taxon>Nostocales</taxon>
        <taxon>Aphanizomenonaceae</taxon>
        <taxon>Sphaerospermopsis</taxon>
    </lineage>
</organism>
<dbReference type="Pfam" id="PF01315">
    <property type="entry name" value="Ald_Xan_dh_C"/>
    <property type="match status" value="1"/>
</dbReference>
<dbReference type="Gene3D" id="3.90.1170.50">
    <property type="entry name" value="Aldehyde oxidase/xanthine dehydrogenase, a/b hammerhead"/>
    <property type="match status" value="1"/>
</dbReference>
<evidence type="ECO:0000256" key="2">
    <source>
        <dbReference type="ARBA" id="ARBA00023002"/>
    </source>
</evidence>
<dbReference type="InterPro" id="IPR046867">
    <property type="entry name" value="AldOxase/xan_DH_MoCoBD2"/>
</dbReference>
<evidence type="ECO:0000313" key="4">
    <source>
        <dbReference type="EMBL" id="GCL37478.1"/>
    </source>
</evidence>
<reference evidence="5" key="1">
    <citation type="submission" date="2019-02" db="EMBL/GenBank/DDBJ databases">
        <title>Draft genome sequence of Sphaerospermopsis reniformis NIES-1949.</title>
        <authorList>
            <person name="Yamaguchi H."/>
            <person name="Suzuki S."/>
            <person name="Kawachi M."/>
        </authorList>
    </citation>
    <scope>NUCLEOTIDE SEQUENCE [LARGE SCALE GENOMIC DNA]</scope>
    <source>
        <strain evidence="5">NIES-1949</strain>
    </source>
</reference>
<evidence type="ECO:0000259" key="3">
    <source>
        <dbReference type="SMART" id="SM01008"/>
    </source>
</evidence>
<dbReference type="PANTHER" id="PTHR11908">
    <property type="entry name" value="XANTHINE DEHYDROGENASE"/>
    <property type="match status" value="1"/>
</dbReference>
<dbReference type="PANTHER" id="PTHR11908:SF132">
    <property type="entry name" value="ALDEHYDE OXIDASE 1-RELATED"/>
    <property type="match status" value="1"/>
</dbReference>
<dbReference type="EMBL" id="BJCE01000079">
    <property type="protein sequence ID" value="GCL37478.1"/>
    <property type="molecule type" value="Genomic_DNA"/>
</dbReference>
<comment type="caution">
    <text evidence="4">The sequence shown here is derived from an EMBL/GenBank/DDBJ whole genome shotgun (WGS) entry which is preliminary data.</text>
</comment>
<dbReference type="Pfam" id="PF20256">
    <property type="entry name" value="MoCoBD_2"/>
    <property type="match status" value="1"/>
</dbReference>
<keyword evidence="5" id="KW-1185">Reference proteome</keyword>